<accession>A0A915IFI8</accession>
<organism evidence="1 2">
    <name type="scientific">Romanomermis culicivorax</name>
    <name type="common">Nematode worm</name>
    <dbReference type="NCBI Taxonomy" id="13658"/>
    <lineage>
        <taxon>Eukaryota</taxon>
        <taxon>Metazoa</taxon>
        <taxon>Ecdysozoa</taxon>
        <taxon>Nematoda</taxon>
        <taxon>Enoplea</taxon>
        <taxon>Dorylaimia</taxon>
        <taxon>Mermithida</taxon>
        <taxon>Mermithoidea</taxon>
        <taxon>Mermithidae</taxon>
        <taxon>Romanomermis</taxon>
    </lineage>
</organism>
<reference evidence="2" key="1">
    <citation type="submission" date="2022-11" db="UniProtKB">
        <authorList>
            <consortium name="WormBaseParasite"/>
        </authorList>
    </citation>
    <scope>IDENTIFICATION</scope>
</reference>
<protein>
    <submittedName>
        <fullName evidence="2">Uncharacterized protein</fullName>
    </submittedName>
</protein>
<evidence type="ECO:0000313" key="2">
    <source>
        <dbReference type="WBParaSite" id="nRc.2.0.1.t12951-RA"/>
    </source>
</evidence>
<dbReference type="WBParaSite" id="nRc.2.0.1.t12951-RA">
    <property type="protein sequence ID" value="nRc.2.0.1.t12951-RA"/>
    <property type="gene ID" value="nRc.2.0.1.g12951"/>
</dbReference>
<dbReference type="Proteomes" id="UP000887565">
    <property type="component" value="Unplaced"/>
</dbReference>
<name>A0A915IFI8_ROMCU</name>
<evidence type="ECO:0000313" key="1">
    <source>
        <dbReference type="Proteomes" id="UP000887565"/>
    </source>
</evidence>
<dbReference type="AlphaFoldDB" id="A0A915IFI8"/>
<keyword evidence="1" id="KW-1185">Reference proteome</keyword>
<proteinExistence type="predicted"/>
<sequence length="60" mass="6952">MLSLHNNFEIIEYDFLICSRAALAETSTAALIISKSMDYNLKFHKSRESVQFIPYYAECN</sequence>